<dbReference type="Pfam" id="PF04290">
    <property type="entry name" value="DctQ"/>
    <property type="match status" value="1"/>
</dbReference>
<dbReference type="Proteomes" id="UP000048908">
    <property type="component" value="Unassembled WGS sequence"/>
</dbReference>
<feature type="transmembrane region" description="Helical" evidence="9">
    <location>
        <begin position="12"/>
        <end position="36"/>
    </location>
</feature>
<keyword evidence="6 9" id="KW-1133">Transmembrane helix</keyword>
<dbReference type="GO" id="GO:0005886">
    <property type="term" value="C:plasma membrane"/>
    <property type="evidence" value="ECO:0007669"/>
    <property type="project" value="UniProtKB-SubCell"/>
</dbReference>
<proteinExistence type="inferred from homology"/>
<comment type="similarity">
    <text evidence="8 9">Belongs to the TRAP transporter small permease family.</text>
</comment>
<feature type="transmembrane region" description="Helical" evidence="9">
    <location>
        <begin position="48"/>
        <end position="66"/>
    </location>
</feature>
<protein>
    <recommendedName>
        <fullName evidence="9">TRAP transporter small permease protein</fullName>
    </recommendedName>
</protein>
<evidence type="ECO:0000313" key="12">
    <source>
        <dbReference type="Proteomes" id="UP000048908"/>
    </source>
</evidence>
<feature type="transmembrane region" description="Helical" evidence="9">
    <location>
        <begin position="87"/>
        <end position="109"/>
    </location>
</feature>
<dbReference type="InterPro" id="IPR055348">
    <property type="entry name" value="DctQ"/>
</dbReference>
<dbReference type="EMBL" id="CXPG01000025">
    <property type="protein sequence ID" value="CTQ34709.1"/>
    <property type="molecule type" value="Genomic_DNA"/>
</dbReference>
<dbReference type="AlphaFoldDB" id="A0A0M6XU92"/>
<evidence type="ECO:0000256" key="4">
    <source>
        <dbReference type="ARBA" id="ARBA00022519"/>
    </source>
</evidence>
<dbReference type="GO" id="GO:0015740">
    <property type="term" value="P:C4-dicarboxylate transport"/>
    <property type="evidence" value="ECO:0007669"/>
    <property type="project" value="TreeGrafter"/>
</dbReference>
<evidence type="ECO:0000259" key="10">
    <source>
        <dbReference type="Pfam" id="PF04290"/>
    </source>
</evidence>
<keyword evidence="7 9" id="KW-0472">Membrane</keyword>
<gene>
    <name evidence="11" type="primary">yiaM</name>
    <name evidence="11" type="ORF">JAN5088_03505</name>
</gene>
<evidence type="ECO:0000313" key="11">
    <source>
        <dbReference type="EMBL" id="CTQ34709.1"/>
    </source>
</evidence>
<evidence type="ECO:0000256" key="2">
    <source>
        <dbReference type="ARBA" id="ARBA00022448"/>
    </source>
</evidence>
<dbReference type="GO" id="GO:0022857">
    <property type="term" value="F:transmembrane transporter activity"/>
    <property type="evidence" value="ECO:0007669"/>
    <property type="project" value="UniProtKB-UniRule"/>
</dbReference>
<dbReference type="STRING" id="282197.SAMN04488517_11149"/>
<comment type="subunit">
    <text evidence="9">The complex comprises the extracytoplasmic solute receptor protein and the two transmembrane proteins.</text>
</comment>
<evidence type="ECO:0000256" key="6">
    <source>
        <dbReference type="ARBA" id="ARBA00022989"/>
    </source>
</evidence>
<keyword evidence="2 9" id="KW-0813">Transport</keyword>
<feature type="transmembrane region" description="Helical" evidence="9">
    <location>
        <begin position="129"/>
        <end position="147"/>
    </location>
</feature>
<dbReference type="OrthoDB" id="9814265at2"/>
<evidence type="ECO:0000256" key="8">
    <source>
        <dbReference type="ARBA" id="ARBA00038436"/>
    </source>
</evidence>
<accession>A0A0M6XU92</accession>
<sequence>MGKAFRAVEKYFEPAIIVAMLGAIIVLVFADVVARFAMSTSIAPANEMARLAFVYMIYFGVSYAIRERRHMRVTLLLDMAPPALRRVLLALAETVFLGYSAFVCWLGVVITANAVDRGQILTATEWPTAVLYAAIILSGGLSALRLLHSLWRIVVLGDTRLAAQMDV</sequence>
<evidence type="ECO:0000256" key="3">
    <source>
        <dbReference type="ARBA" id="ARBA00022475"/>
    </source>
</evidence>
<name>A0A0M6XU92_9RHOB</name>
<comment type="function">
    <text evidence="9">Part of the tripartite ATP-independent periplasmic (TRAP) transport system.</text>
</comment>
<organism evidence="11 12">
    <name type="scientific">Jannaschia rubra</name>
    <dbReference type="NCBI Taxonomy" id="282197"/>
    <lineage>
        <taxon>Bacteria</taxon>
        <taxon>Pseudomonadati</taxon>
        <taxon>Pseudomonadota</taxon>
        <taxon>Alphaproteobacteria</taxon>
        <taxon>Rhodobacterales</taxon>
        <taxon>Roseobacteraceae</taxon>
        <taxon>Jannaschia</taxon>
    </lineage>
</organism>
<keyword evidence="3" id="KW-1003">Cell membrane</keyword>
<keyword evidence="4 9" id="KW-0997">Cell inner membrane</keyword>
<dbReference type="PANTHER" id="PTHR35011:SF2">
    <property type="entry name" value="2,3-DIKETO-L-GULONATE TRAP TRANSPORTER SMALL PERMEASE PROTEIN YIAM"/>
    <property type="match status" value="1"/>
</dbReference>
<dbReference type="InterPro" id="IPR007387">
    <property type="entry name" value="TRAP_DctQ"/>
</dbReference>
<reference evidence="11 12" key="1">
    <citation type="submission" date="2015-07" db="EMBL/GenBank/DDBJ databases">
        <authorList>
            <person name="Noorani M."/>
        </authorList>
    </citation>
    <scope>NUCLEOTIDE SEQUENCE [LARGE SCALE GENOMIC DNA]</scope>
    <source>
        <strain evidence="11 12">CECT 5088</strain>
    </source>
</reference>
<evidence type="ECO:0000256" key="9">
    <source>
        <dbReference type="RuleBase" id="RU369079"/>
    </source>
</evidence>
<keyword evidence="12" id="KW-1185">Reference proteome</keyword>
<dbReference type="RefSeq" id="WP_055684077.1">
    <property type="nucleotide sequence ID" value="NZ_CANMUL010000008.1"/>
</dbReference>
<evidence type="ECO:0000256" key="1">
    <source>
        <dbReference type="ARBA" id="ARBA00004429"/>
    </source>
</evidence>
<keyword evidence="5 9" id="KW-0812">Transmembrane</keyword>
<evidence type="ECO:0000256" key="5">
    <source>
        <dbReference type="ARBA" id="ARBA00022692"/>
    </source>
</evidence>
<dbReference type="PANTHER" id="PTHR35011">
    <property type="entry name" value="2,3-DIKETO-L-GULONATE TRAP TRANSPORTER SMALL PERMEASE PROTEIN YIAM"/>
    <property type="match status" value="1"/>
</dbReference>
<evidence type="ECO:0000256" key="7">
    <source>
        <dbReference type="ARBA" id="ARBA00023136"/>
    </source>
</evidence>
<feature type="domain" description="Tripartite ATP-independent periplasmic transporters DctQ component" evidence="10">
    <location>
        <begin position="24"/>
        <end position="154"/>
    </location>
</feature>
<comment type="subcellular location">
    <subcellularLocation>
        <location evidence="1 9">Cell inner membrane</location>
        <topology evidence="1 9">Multi-pass membrane protein</topology>
    </subcellularLocation>
</comment>